<accession>A0ABT6STQ0</accession>
<dbReference type="Proteomes" id="UP001237105">
    <property type="component" value="Unassembled WGS sequence"/>
</dbReference>
<keyword evidence="3" id="KW-1185">Reference proteome</keyword>
<name>A0ABT6STQ0_9ACTN</name>
<feature type="compositionally biased region" description="Polar residues" evidence="1">
    <location>
        <begin position="90"/>
        <end position="100"/>
    </location>
</feature>
<evidence type="ECO:0000313" key="3">
    <source>
        <dbReference type="Proteomes" id="UP001237105"/>
    </source>
</evidence>
<feature type="compositionally biased region" description="Pro residues" evidence="1">
    <location>
        <begin position="101"/>
        <end position="114"/>
    </location>
</feature>
<comment type="caution">
    <text evidence="2">The sequence shown here is derived from an EMBL/GenBank/DDBJ whole genome shotgun (WGS) entry which is preliminary data.</text>
</comment>
<dbReference type="RefSeq" id="WP_282534511.1">
    <property type="nucleotide sequence ID" value="NZ_JASCIS010000006.1"/>
</dbReference>
<sequence length="130" mass="14295">MNISAHLADWYLVRLQFEPVPDAPGLYRLTHPDQGGLRRTRQAVRDLRGQGYTVQADIRLDPSFPASPIHPFRPDGLQERRSRLAKAATGRTTQRSAQPTTSPPAVRPIPPKPAYAPTAHVTAATGGRSR</sequence>
<proteinExistence type="predicted"/>
<evidence type="ECO:0000313" key="2">
    <source>
        <dbReference type="EMBL" id="MDI3418600.1"/>
    </source>
</evidence>
<gene>
    <name evidence="2" type="ORF">QIT00_08485</name>
</gene>
<dbReference type="EMBL" id="JASCIS010000006">
    <property type="protein sequence ID" value="MDI3418600.1"/>
    <property type="molecule type" value="Genomic_DNA"/>
</dbReference>
<feature type="region of interest" description="Disordered" evidence="1">
    <location>
        <begin position="61"/>
        <end position="130"/>
    </location>
</feature>
<evidence type="ECO:0000256" key="1">
    <source>
        <dbReference type="SAM" id="MobiDB-lite"/>
    </source>
</evidence>
<protein>
    <submittedName>
        <fullName evidence="2">Uncharacterized protein</fullName>
    </submittedName>
</protein>
<organism evidence="2 3">
    <name type="scientific">Streptomyces luteolus</name>
    <dbReference type="NCBI Taxonomy" id="3043615"/>
    <lineage>
        <taxon>Bacteria</taxon>
        <taxon>Bacillati</taxon>
        <taxon>Actinomycetota</taxon>
        <taxon>Actinomycetes</taxon>
        <taxon>Kitasatosporales</taxon>
        <taxon>Streptomycetaceae</taxon>
        <taxon>Streptomyces</taxon>
    </lineage>
</organism>
<feature type="compositionally biased region" description="Basic and acidic residues" evidence="1">
    <location>
        <begin position="72"/>
        <end position="82"/>
    </location>
</feature>
<reference evidence="2 3" key="1">
    <citation type="submission" date="2023-05" db="EMBL/GenBank/DDBJ databases">
        <title>Draft genome sequence of Streptomyces sp. B-S-A12 isolated from a cave soil in Thailand.</title>
        <authorList>
            <person name="Chamroensaksri N."/>
            <person name="Muangham S."/>
        </authorList>
    </citation>
    <scope>NUCLEOTIDE SEQUENCE [LARGE SCALE GENOMIC DNA]</scope>
    <source>
        <strain evidence="2 3">B-S-A12</strain>
    </source>
</reference>